<protein>
    <submittedName>
        <fullName evidence="5">Uncharacterized protein</fullName>
    </submittedName>
</protein>
<dbReference type="Gene3D" id="1.25.40.20">
    <property type="entry name" value="Ankyrin repeat-containing domain"/>
    <property type="match status" value="2"/>
</dbReference>
<dbReference type="PROSITE" id="PS50088">
    <property type="entry name" value="ANK_REPEAT"/>
    <property type="match status" value="5"/>
</dbReference>
<dbReference type="Pfam" id="PF06985">
    <property type="entry name" value="HET"/>
    <property type="match status" value="1"/>
</dbReference>
<dbReference type="PROSITE" id="PS50297">
    <property type="entry name" value="ANK_REP_REGION"/>
    <property type="match status" value="3"/>
</dbReference>
<dbReference type="SMART" id="SM00248">
    <property type="entry name" value="ANK"/>
    <property type="match status" value="8"/>
</dbReference>
<accession>A0A1X7RH86</accession>
<feature type="repeat" description="ANK" evidence="2">
    <location>
        <begin position="1072"/>
        <end position="1104"/>
    </location>
</feature>
<dbReference type="InterPro" id="IPR002110">
    <property type="entry name" value="Ankyrin_rpt"/>
</dbReference>
<keyword evidence="1" id="KW-0677">Repeat</keyword>
<dbReference type="EMBL" id="LT853692">
    <property type="protein sequence ID" value="SMQ46786.1"/>
    <property type="molecule type" value="Genomic_DNA"/>
</dbReference>
<proteinExistence type="predicted"/>
<feature type="repeat" description="ANK" evidence="2">
    <location>
        <begin position="1035"/>
        <end position="1067"/>
    </location>
</feature>
<evidence type="ECO:0000259" key="4">
    <source>
        <dbReference type="Pfam" id="PF24883"/>
    </source>
</evidence>
<sequence length="1150" mass="129182">MRLLRLEHGSLKLSTHDEDHLPPYAILSHTWGSDSDEVDFDDVVHGVGKNKAGYAKIMFCAERALKDDLKDFWVDTCCINKASTAELSEAIISMFRYYQKSTKCYVYLSDVSTSKHDRDGMTVASEPAIRSSRWFTRGWTLQELLAPTEVDFWSRDKSFLGNKESLENTIHETTSIPILALRGAPLSQFSISERRRWAAKRETKKKEDKVYCQLGIFDVSMPVLYGEGEDKAFARLRAIIGPQEGIRQALSSVGDEESSDNSVEARRESVLASLSFEQIDARHTNIRDAQRATCEWLLQHPDFSAWANKDRHPGILWISGKPGAGKSTLMKFVLAHVRKTQAADEIVLDFFFNARGDEFEKTTLGMYRALLFHLLQKVPDLKIILDDVGNSNAAGSHAFVWSIPSLKILLCKAIGALGPRKLKIFVDALDECKEQEVRDMVEFLEELGEHEVAEESRLSICMASRHYPSIEVLHSWRLILEDEDGHADDLRKYIQRRLQAGKGKAIDEIRVQVQKKANGVFMWVVLVVGILNDEFRRGRIFAVKQRLREIPPELSELFRDMLQRDHDNMDDMLLCLQWILFAKRPLSREEFYYAMEAGLHTEDGGQWRPEPQNPEEVTAEVMERLVLSSSKGLAEVTRSKKAPVVQFIHESVRDFLLKDGGLQQLWSELNGDLASGSHERLEKCCSNYLKVDLSSHVDIPDPLPKAKSEQAKSLRQRVIDLFPFVRYAKEGILYHADQSTLSATQTNVLQGFVLDKWIHIHNILEPIELWRHSNEVNLLYVSAVRNLDRLIRHFKSQGVWLRLRKERYQFPVLAAFAGAHVAALRALLGDDVEEFLPSFQRDPGFGKASQCDTREDPLLWAASNKNWSFAEFLLTTCKNKDICSFRENLKDGYHSWCLLGHALRHGTRTIVQLLIDAGVEFYAHSDGWSALHDASLAGNHDVVQLLLDKGWQVNAQGGHFGNALQAACHGGHEKTVQLLLSAGADANAQGGHYGNALYAAARKHDDEKVAQMLINAGADVNALRGYWNHKDDKEYHATALQVASFSGLEKMVRVLLEGGADVDACEKHGTRPSGTALQAASTHGHESVVKLLLGAGAEVDVREEYPCRVHTVCLGTALDAATCHGQAKVVQMLLHAGAVASGRETDRSEC</sequence>
<feature type="repeat" description="ANK" evidence="2">
    <location>
        <begin position="959"/>
        <end position="991"/>
    </location>
</feature>
<dbReference type="SUPFAM" id="SSF48403">
    <property type="entry name" value="Ankyrin repeat"/>
    <property type="match status" value="1"/>
</dbReference>
<dbReference type="InterPro" id="IPR027417">
    <property type="entry name" value="P-loop_NTPase"/>
</dbReference>
<evidence type="ECO:0000256" key="2">
    <source>
        <dbReference type="PROSITE-ProRule" id="PRU00023"/>
    </source>
</evidence>
<dbReference type="InterPro" id="IPR010730">
    <property type="entry name" value="HET"/>
</dbReference>
<dbReference type="Pfam" id="PF12796">
    <property type="entry name" value="Ank_2"/>
    <property type="match status" value="3"/>
</dbReference>
<dbReference type="SUPFAM" id="SSF52540">
    <property type="entry name" value="P-loop containing nucleoside triphosphate hydrolases"/>
    <property type="match status" value="1"/>
</dbReference>
<dbReference type="Pfam" id="PF24883">
    <property type="entry name" value="NPHP3_N"/>
    <property type="match status" value="1"/>
</dbReference>
<feature type="domain" description="Heterokaryon incompatibility" evidence="3">
    <location>
        <begin position="24"/>
        <end position="115"/>
    </location>
</feature>
<dbReference type="InterPro" id="IPR056884">
    <property type="entry name" value="NPHP3-like_N"/>
</dbReference>
<dbReference type="Gene3D" id="3.40.50.300">
    <property type="entry name" value="P-loop containing nucleotide triphosphate hydrolases"/>
    <property type="match status" value="1"/>
</dbReference>
<dbReference type="Proteomes" id="UP000215127">
    <property type="component" value="Chromosome 1"/>
</dbReference>
<feature type="domain" description="Nephrocystin 3-like N-terminal" evidence="4">
    <location>
        <begin position="293"/>
        <end position="465"/>
    </location>
</feature>
<evidence type="ECO:0000313" key="5">
    <source>
        <dbReference type="EMBL" id="SMQ46786.1"/>
    </source>
</evidence>
<organism evidence="5 6">
    <name type="scientific">Zymoseptoria tritici (strain ST99CH_3D7)</name>
    <dbReference type="NCBI Taxonomy" id="1276538"/>
    <lineage>
        <taxon>Eukaryota</taxon>
        <taxon>Fungi</taxon>
        <taxon>Dikarya</taxon>
        <taxon>Ascomycota</taxon>
        <taxon>Pezizomycotina</taxon>
        <taxon>Dothideomycetes</taxon>
        <taxon>Dothideomycetidae</taxon>
        <taxon>Mycosphaerellales</taxon>
        <taxon>Mycosphaerellaceae</taxon>
        <taxon>Zymoseptoria</taxon>
    </lineage>
</organism>
<dbReference type="STRING" id="1276538.A0A1X7RH86"/>
<feature type="repeat" description="ANK" evidence="2">
    <location>
        <begin position="992"/>
        <end position="1025"/>
    </location>
</feature>
<dbReference type="PANTHER" id="PTHR10622:SF13">
    <property type="entry name" value="NACHT DOMAIN-CONTAINING PROTEIN"/>
    <property type="match status" value="1"/>
</dbReference>
<evidence type="ECO:0000259" key="3">
    <source>
        <dbReference type="Pfam" id="PF06985"/>
    </source>
</evidence>
<keyword evidence="2" id="KW-0040">ANK repeat</keyword>
<dbReference type="InterPro" id="IPR036770">
    <property type="entry name" value="Ankyrin_rpt-contain_sf"/>
</dbReference>
<feature type="repeat" description="ANK" evidence="2">
    <location>
        <begin position="926"/>
        <end position="958"/>
    </location>
</feature>
<dbReference type="PANTHER" id="PTHR10622">
    <property type="entry name" value="HET DOMAIN-CONTAINING PROTEIN"/>
    <property type="match status" value="1"/>
</dbReference>
<keyword evidence="6" id="KW-1185">Reference proteome</keyword>
<dbReference type="PRINTS" id="PR01415">
    <property type="entry name" value="ANKYRIN"/>
</dbReference>
<gene>
    <name evidence="5" type="ORF">ZT3D7_G1932</name>
</gene>
<evidence type="ECO:0000313" key="6">
    <source>
        <dbReference type="Proteomes" id="UP000215127"/>
    </source>
</evidence>
<dbReference type="AlphaFoldDB" id="A0A1X7RH86"/>
<reference evidence="5 6" key="1">
    <citation type="submission" date="2016-06" db="EMBL/GenBank/DDBJ databases">
        <authorList>
            <person name="Kjaerup R.B."/>
            <person name="Dalgaard T.S."/>
            <person name="Juul-Madsen H.R."/>
        </authorList>
    </citation>
    <scope>NUCLEOTIDE SEQUENCE [LARGE SCALE GENOMIC DNA]</scope>
</reference>
<name>A0A1X7RH86_ZYMT9</name>
<evidence type="ECO:0000256" key="1">
    <source>
        <dbReference type="ARBA" id="ARBA00022737"/>
    </source>
</evidence>